<comment type="caution">
    <text evidence="6">The sequence shown here is derived from an EMBL/GenBank/DDBJ whole genome shotgun (WGS) entry which is preliminary data.</text>
</comment>
<evidence type="ECO:0000256" key="5">
    <source>
        <dbReference type="ARBA" id="ARBA00023242"/>
    </source>
</evidence>
<dbReference type="SUPFAM" id="SSF53098">
    <property type="entry name" value="Ribonuclease H-like"/>
    <property type="match status" value="1"/>
</dbReference>
<dbReference type="PANTHER" id="PTHR46481">
    <property type="entry name" value="ZINC FINGER BED DOMAIN-CONTAINING PROTEIN 4"/>
    <property type="match status" value="1"/>
</dbReference>
<proteinExistence type="predicted"/>
<reference evidence="6 7" key="1">
    <citation type="submission" date="2023-01" db="EMBL/GenBank/DDBJ databases">
        <authorList>
            <person name="Whitehead M."/>
        </authorList>
    </citation>
    <scope>NUCLEOTIDE SEQUENCE [LARGE SCALE GENOMIC DNA]</scope>
</reference>
<evidence type="ECO:0000256" key="2">
    <source>
        <dbReference type="ARBA" id="ARBA00022723"/>
    </source>
</evidence>
<keyword evidence="3" id="KW-0863">Zinc-finger</keyword>
<organism evidence="6 7">
    <name type="scientific">Macrosiphum euphorbiae</name>
    <name type="common">potato aphid</name>
    <dbReference type="NCBI Taxonomy" id="13131"/>
    <lineage>
        <taxon>Eukaryota</taxon>
        <taxon>Metazoa</taxon>
        <taxon>Ecdysozoa</taxon>
        <taxon>Arthropoda</taxon>
        <taxon>Hexapoda</taxon>
        <taxon>Insecta</taxon>
        <taxon>Pterygota</taxon>
        <taxon>Neoptera</taxon>
        <taxon>Paraneoptera</taxon>
        <taxon>Hemiptera</taxon>
        <taxon>Sternorrhyncha</taxon>
        <taxon>Aphidomorpha</taxon>
        <taxon>Aphidoidea</taxon>
        <taxon>Aphididae</taxon>
        <taxon>Macrosiphini</taxon>
        <taxon>Macrosiphum</taxon>
    </lineage>
</organism>
<dbReference type="AlphaFoldDB" id="A0AAV0WQS9"/>
<evidence type="ECO:0000256" key="4">
    <source>
        <dbReference type="ARBA" id="ARBA00022833"/>
    </source>
</evidence>
<dbReference type="GO" id="GO:0005634">
    <property type="term" value="C:nucleus"/>
    <property type="evidence" value="ECO:0007669"/>
    <property type="project" value="UniProtKB-SubCell"/>
</dbReference>
<accession>A0AAV0WQS9</accession>
<evidence type="ECO:0000256" key="1">
    <source>
        <dbReference type="ARBA" id="ARBA00004123"/>
    </source>
</evidence>
<keyword evidence="4" id="KW-0862">Zinc</keyword>
<keyword evidence="2" id="KW-0479">Metal-binding</keyword>
<evidence type="ECO:0008006" key="8">
    <source>
        <dbReference type="Google" id="ProtNLM"/>
    </source>
</evidence>
<dbReference type="PANTHER" id="PTHR46481:SF10">
    <property type="entry name" value="ZINC FINGER BED DOMAIN-CONTAINING PROTEIN 39"/>
    <property type="match status" value="1"/>
</dbReference>
<evidence type="ECO:0000313" key="7">
    <source>
        <dbReference type="Proteomes" id="UP001160148"/>
    </source>
</evidence>
<keyword evidence="5" id="KW-0539">Nucleus</keyword>
<protein>
    <recommendedName>
        <fullName evidence="8">Transposase</fullName>
    </recommendedName>
</protein>
<name>A0AAV0WQS9_9HEMI</name>
<dbReference type="Proteomes" id="UP001160148">
    <property type="component" value="Unassembled WGS sequence"/>
</dbReference>
<keyword evidence="7" id="KW-1185">Reference proteome</keyword>
<comment type="subcellular location">
    <subcellularLocation>
        <location evidence="1">Nucleus</location>
    </subcellularLocation>
</comment>
<evidence type="ECO:0000256" key="3">
    <source>
        <dbReference type="ARBA" id="ARBA00022771"/>
    </source>
</evidence>
<dbReference type="GO" id="GO:0008270">
    <property type="term" value="F:zinc ion binding"/>
    <property type="evidence" value="ECO:0007669"/>
    <property type="project" value="UniProtKB-KW"/>
</dbReference>
<dbReference type="InterPro" id="IPR052035">
    <property type="entry name" value="ZnF_BED_domain_contain"/>
</dbReference>
<evidence type="ECO:0000313" key="6">
    <source>
        <dbReference type="EMBL" id="CAI6357942.1"/>
    </source>
</evidence>
<sequence length="198" mass="22320">MIAEDLQPLSIVENSGFQNMIKLLDSRYQIPSRRALGRTIIPQIYSNVKNQVQTLLNETNYVSITTDVWTSMNTDSFLTMTAQFFPKYQTQLKTIVLGTKKLEANHTGAYLAEIMTNELSIWDIHSKVIAIVTDGGSNIMSAVRNLGIQHVPCTAHKLNLVVQQPLYLTDDNEAGDYQNDATKMKNIFKNSRSIVAFF</sequence>
<dbReference type="SUPFAM" id="SSF140996">
    <property type="entry name" value="Hermes dimerisation domain"/>
    <property type="match status" value="1"/>
</dbReference>
<gene>
    <name evidence="6" type="ORF">MEUPH1_LOCUS13512</name>
</gene>
<dbReference type="EMBL" id="CARXXK010000002">
    <property type="protein sequence ID" value="CAI6357942.1"/>
    <property type="molecule type" value="Genomic_DNA"/>
</dbReference>
<dbReference type="InterPro" id="IPR012337">
    <property type="entry name" value="RNaseH-like_sf"/>
</dbReference>